<dbReference type="GO" id="GO:0005539">
    <property type="term" value="F:glycosaminoglycan binding"/>
    <property type="evidence" value="ECO:0007669"/>
    <property type="project" value="TreeGrafter"/>
</dbReference>
<proteinExistence type="predicted"/>
<dbReference type="Pfam" id="PF26060">
    <property type="entry name" value="TGFBR3_N"/>
    <property type="match status" value="2"/>
</dbReference>
<keyword evidence="15" id="KW-0675">Receptor</keyword>
<feature type="domain" description="ZP-N" evidence="13">
    <location>
        <begin position="401"/>
        <end position="509"/>
    </location>
</feature>
<comment type="caution">
    <text evidence="15">The sequence shown here is derived from an EMBL/GenBank/DDBJ whole genome shotgun (WGS) entry which is preliminary data.</text>
</comment>
<dbReference type="GO" id="GO:0050431">
    <property type="term" value="F:transforming growth factor beta binding"/>
    <property type="evidence" value="ECO:0007669"/>
    <property type="project" value="TreeGrafter"/>
</dbReference>
<evidence type="ECO:0000256" key="3">
    <source>
        <dbReference type="ARBA" id="ARBA00022553"/>
    </source>
</evidence>
<feature type="transmembrane region" description="Helical" evidence="11">
    <location>
        <begin position="594"/>
        <end position="616"/>
    </location>
</feature>
<keyword evidence="2" id="KW-1003">Cell membrane</keyword>
<dbReference type="InterPro" id="IPR058899">
    <property type="entry name" value="TGFBR3/Endoglin-like_N"/>
</dbReference>
<dbReference type="PROSITE" id="PS51257">
    <property type="entry name" value="PROKAR_LIPOPROTEIN"/>
    <property type="match status" value="1"/>
</dbReference>
<keyword evidence="4 11" id="KW-0812">Transmembrane</keyword>
<evidence type="ECO:0000256" key="4">
    <source>
        <dbReference type="ARBA" id="ARBA00022692"/>
    </source>
</evidence>
<evidence type="ECO:0000259" key="14">
    <source>
        <dbReference type="Pfam" id="PF26060"/>
    </source>
</evidence>
<evidence type="ECO:0000256" key="11">
    <source>
        <dbReference type="SAM" id="Phobius"/>
    </source>
</evidence>
<feature type="chain" id="PRO_5032539826" evidence="12">
    <location>
        <begin position="21"/>
        <end position="658"/>
    </location>
</feature>
<evidence type="ECO:0000256" key="5">
    <source>
        <dbReference type="ARBA" id="ARBA00022729"/>
    </source>
</evidence>
<reference evidence="15" key="1">
    <citation type="journal article" name="BMC Genomics">
        <title>Long-read sequencing and de novo genome assembly of marine medaka (Oryzias melastigma).</title>
        <authorList>
            <person name="Liang P."/>
            <person name="Saqib H.S.A."/>
            <person name="Ni X."/>
            <person name="Shen Y."/>
        </authorList>
    </citation>
    <scope>NUCLEOTIDE SEQUENCE</scope>
    <source>
        <strain evidence="15">Bigg-433</strain>
    </source>
</reference>
<dbReference type="GO" id="GO:0005114">
    <property type="term" value="F:type II transforming growth factor beta receptor binding"/>
    <property type="evidence" value="ECO:0007669"/>
    <property type="project" value="TreeGrafter"/>
</dbReference>
<evidence type="ECO:0000313" key="15">
    <source>
        <dbReference type="EMBL" id="KAF6721996.1"/>
    </source>
</evidence>
<dbReference type="Proteomes" id="UP000646548">
    <property type="component" value="Unassembled WGS sequence"/>
</dbReference>
<evidence type="ECO:0000256" key="10">
    <source>
        <dbReference type="SAM" id="MobiDB-lite"/>
    </source>
</evidence>
<dbReference type="GO" id="GO:0001837">
    <property type="term" value="P:epithelial to mesenchymal transition"/>
    <property type="evidence" value="ECO:0007669"/>
    <property type="project" value="TreeGrafter"/>
</dbReference>
<keyword evidence="5 12" id="KW-0732">Signal</keyword>
<evidence type="ECO:0000256" key="1">
    <source>
        <dbReference type="ARBA" id="ARBA00004251"/>
    </source>
</evidence>
<dbReference type="Pfam" id="PF23344">
    <property type="entry name" value="ZP-N"/>
    <property type="match status" value="1"/>
</dbReference>
<gene>
    <name evidence="15" type="ORF">FQA47_007591</name>
</gene>
<evidence type="ECO:0000256" key="9">
    <source>
        <dbReference type="ARBA" id="ARBA00023180"/>
    </source>
</evidence>
<dbReference type="GO" id="GO:0005024">
    <property type="term" value="F:transforming growth factor beta receptor activity"/>
    <property type="evidence" value="ECO:0007669"/>
    <property type="project" value="TreeGrafter"/>
</dbReference>
<dbReference type="PANTHER" id="PTHR14002:SF30">
    <property type="entry name" value="TRANSFORMING GROWTH FACTOR BETA RECEPTOR III"/>
    <property type="match status" value="1"/>
</dbReference>
<dbReference type="GO" id="GO:0007179">
    <property type="term" value="P:transforming growth factor beta receptor signaling pathway"/>
    <property type="evidence" value="ECO:0007669"/>
    <property type="project" value="TreeGrafter"/>
</dbReference>
<keyword evidence="7 11" id="KW-0472">Membrane</keyword>
<accession>A0A834F5T2</accession>
<feature type="domain" description="TGFBR3/Endoglin-like N-terminal" evidence="14">
    <location>
        <begin position="217"/>
        <end position="354"/>
    </location>
</feature>
<evidence type="ECO:0000256" key="6">
    <source>
        <dbReference type="ARBA" id="ARBA00022989"/>
    </source>
</evidence>
<evidence type="ECO:0000256" key="7">
    <source>
        <dbReference type="ARBA" id="ARBA00023136"/>
    </source>
</evidence>
<keyword evidence="9" id="KW-0325">Glycoprotein</keyword>
<dbReference type="EMBL" id="WKFB01000471">
    <property type="protein sequence ID" value="KAF6721996.1"/>
    <property type="molecule type" value="Genomic_DNA"/>
</dbReference>
<feature type="compositionally biased region" description="Polar residues" evidence="10">
    <location>
        <begin position="632"/>
        <end position="642"/>
    </location>
</feature>
<evidence type="ECO:0000313" key="16">
    <source>
        <dbReference type="Proteomes" id="UP000646548"/>
    </source>
</evidence>
<feature type="domain" description="TGFBR3/Endoglin-like N-terminal" evidence="14">
    <location>
        <begin position="44"/>
        <end position="211"/>
    </location>
</feature>
<dbReference type="Gene3D" id="2.60.40.3210">
    <property type="entry name" value="Zona pellucida, ZP-N domain"/>
    <property type="match status" value="1"/>
</dbReference>
<dbReference type="GO" id="GO:0016477">
    <property type="term" value="P:cell migration"/>
    <property type="evidence" value="ECO:0007669"/>
    <property type="project" value="TreeGrafter"/>
</dbReference>
<dbReference type="GO" id="GO:0017015">
    <property type="term" value="P:regulation of transforming growth factor beta receptor signaling pathway"/>
    <property type="evidence" value="ECO:0007669"/>
    <property type="project" value="TreeGrafter"/>
</dbReference>
<evidence type="ECO:0000259" key="13">
    <source>
        <dbReference type="Pfam" id="PF23344"/>
    </source>
</evidence>
<feature type="compositionally biased region" description="Low complexity" evidence="10">
    <location>
        <begin position="643"/>
        <end position="658"/>
    </location>
</feature>
<dbReference type="AlphaFoldDB" id="A0A834F5T2"/>
<feature type="signal peptide" evidence="12">
    <location>
        <begin position="1"/>
        <end position="20"/>
    </location>
</feature>
<keyword evidence="8" id="KW-1015">Disulfide bond</keyword>
<comment type="subcellular location">
    <subcellularLocation>
        <location evidence="1">Cell membrane</location>
        <topology evidence="1">Single-pass type I membrane protein</topology>
    </subcellularLocation>
</comment>
<organism evidence="15 16">
    <name type="scientific">Oryzias melastigma</name>
    <name type="common">Marine medaka</name>
    <dbReference type="NCBI Taxonomy" id="30732"/>
    <lineage>
        <taxon>Eukaryota</taxon>
        <taxon>Metazoa</taxon>
        <taxon>Chordata</taxon>
        <taxon>Craniata</taxon>
        <taxon>Vertebrata</taxon>
        <taxon>Euteleostomi</taxon>
        <taxon>Actinopterygii</taxon>
        <taxon>Neopterygii</taxon>
        <taxon>Teleostei</taxon>
        <taxon>Neoteleostei</taxon>
        <taxon>Acanthomorphata</taxon>
        <taxon>Ovalentaria</taxon>
        <taxon>Atherinomorphae</taxon>
        <taxon>Beloniformes</taxon>
        <taxon>Adrianichthyidae</taxon>
        <taxon>Oryziinae</taxon>
        <taxon>Oryzias</taxon>
    </lineage>
</organism>
<dbReference type="PANTHER" id="PTHR14002">
    <property type="entry name" value="ENDOGLIN/TGF-BETA RECEPTOR TYPE III"/>
    <property type="match status" value="1"/>
</dbReference>
<evidence type="ECO:0000256" key="2">
    <source>
        <dbReference type="ARBA" id="ARBA00022475"/>
    </source>
</evidence>
<evidence type="ECO:0000256" key="8">
    <source>
        <dbReference type="ARBA" id="ARBA00023157"/>
    </source>
</evidence>
<dbReference type="InterPro" id="IPR055356">
    <property type="entry name" value="ZP-N"/>
</dbReference>
<sequence>MGQRSYIPALLLAACCLTSAGPLSHSPCEQPVGTGHPVQAIQINFTALSGCASRGTASLPQEVHIINLRGHAPEGAGNTSVKVELDLKPIHSMQHHQKPLVFVLNSLQRLTWNVKAENLALNIKHIFHVSSGSEVYFKTTNFSLSTRIIHETLPHGNEHLLRWAQKKYRAVTSFSELRTAKAVFIRVGEDSEFSDTCKIDTKFFSLNYMGSFYDLQPSNGCILSTPEKGREIHIIELRRTDSSSGLQVDVIVDLGPSEGNSLVFSNVVLVLKCAEPVKWVIKPHSMTGTLEVVASDAVCESSQMLVSTVSKQNLPSGSQALISWAQDHGYGPVTSYTSAAVANHFSVTLKEPEAVSSIEHPGPEFVPFSSSFLPPFSDGLLPDPSEQPDQQGLVVAHVVLCEDDKMVVGIEKEKLKEKGFNNPVLTFRDSSCKATTNATHYILETPLHGCQTFEFPLPDSTKSLLLNSVSVYNVEINDGPQDPEKVGHGLGLLSEENQHYSIEVTCTYKNELETSSETVPEQGLQPISSITFNIELYGTNLFDTPLRQAFYTLSQNQTVFVEIRVLGPEPPVDPTKAKGSDDPEIICALDTATVAGIAFAAFVIGVLLTGALWFIYTQTGETTAPPPAQKSLPASENSSTAHSIGSTQSTPCSSSSTA</sequence>
<name>A0A834F5T2_ORYME</name>
<feature type="region of interest" description="Disordered" evidence="10">
    <location>
        <begin position="623"/>
        <end position="658"/>
    </location>
</feature>
<protein>
    <submittedName>
        <fullName evidence="15">Transforming growth factor beta receptor type 3</fullName>
    </submittedName>
</protein>
<keyword evidence="3" id="KW-0597">Phosphoprotein</keyword>
<keyword evidence="6 11" id="KW-1133">Transmembrane helix</keyword>
<evidence type="ECO:0000256" key="12">
    <source>
        <dbReference type="SAM" id="SignalP"/>
    </source>
</evidence>